<keyword evidence="1" id="KW-0732">Signal</keyword>
<sequence>MFFRFQFLMLLILLIKCLSSFPSIIATSNQSSAEAFKSELNSSMNSSNHKPSQSIRLPMLQITAKPSSNSNEPTMNLYPFRTKIGNLIFHLRQHRTQMLIIPSLLRLVYQYRKPILDGLTTAYQALSSSPVRVASSGLSSFHHSDRSSAIDSESVSFLSDRKNYGSQLPQTDLSHFYVANAMPTLKLNSFNDFRPSPYSSGLISLYPTYAYK</sequence>
<evidence type="ECO:0000256" key="1">
    <source>
        <dbReference type="SAM" id="SignalP"/>
    </source>
</evidence>
<gene>
    <name evidence="2" type="ORF">SSS_1286</name>
</gene>
<feature type="signal peptide" evidence="1">
    <location>
        <begin position="1"/>
        <end position="19"/>
    </location>
</feature>
<reference evidence="2" key="2">
    <citation type="submission" date="2020-01" db="EMBL/GenBank/DDBJ databases">
        <authorList>
            <person name="Korhonen P.K.K."/>
            <person name="Guangxu M.G."/>
            <person name="Wang T.W."/>
            <person name="Stroehlein A.J.S."/>
            <person name="Young N.D."/>
            <person name="Ang C.-S.A."/>
            <person name="Fernando D.W.F."/>
            <person name="Lu H.L."/>
            <person name="Taylor S.T."/>
            <person name="Ehtesham M.E.M."/>
            <person name="Najaraj S.H.N."/>
            <person name="Harsha G.H.G."/>
            <person name="Madugundu A.M."/>
            <person name="Renuse S.R."/>
            <person name="Holt D.H."/>
            <person name="Pandey A.P."/>
            <person name="Papenfuss A.P."/>
            <person name="Gasser R.B.G."/>
            <person name="Fischer K.F."/>
        </authorList>
    </citation>
    <scope>NUCLEOTIDE SEQUENCE</scope>
    <source>
        <strain evidence="2">SSS_KF_BRIS2020</strain>
    </source>
</reference>
<protein>
    <submittedName>
        <fullName evidence="2 3">Uncharacterized protein</fullName>
    </submittedName>
</protein>
<name>A0A834RGY2_SARSC</name>
<feature type="chain" id="PRO_5038316156" evidence="1">
    <location>
        <begin position="20"/>
        <end position="212"/>
    </location>
</feature>
<evidence type="ECO:0000313" key="3">
    <source>
        <dbReference type="EnsemblMetazoa" id="KAF7496338.1"/>
    </source>
</evidence>
<evidence type="ECO:0000313" key="2">
    <source>
        <dbReference type="EMBL" id="KAF7496338.1"/>
    </source>
</evidence>
<dbReference type="Proteomes" id="UP000070412">
    <property type="component" value="Unassembled WGS sequence"/>
</dbReference>
<reference evidence="3" key="3">
    <citation type="submission" date="2022-06" db="UniProtKB">
        <authorList>
            <consortium name="EnsemblMetazoa"/>
        </authorList>
    </citation>
    <scope>IDENTIFICATION</scope>
</reference>
<reference evidence="4" key="1">
    <citation type="journal article" date="2020" name="PLoS Negl. Trop. Dis.">
        <title>High-quality nuclear genome for Sarcoptes scabiei-A critical resource for a neglected parasite.</title>
        <authorList>
            <person name="Korhonen P.K."/>
            <person name="Gasser R.B."/>
            <person name="Ma G."/>
            <person name="Wang T."/>
            <person name="Stroehlein A.J."/>
            <person name="Young N.D."/>
            <person name="Ang C.S."/>
            <person name="Fernando D.D."/>
            <person name="Lu H.C."/>
            <person name="Taylor S."/>
            <person name="Reynolds S.L."/>
            <person name="Mofiz E."/>
            <person name="Najaraj S.H."/>
            <person name="Gowda H."/>
            <person name="Madugundu A."/>
            <person name="Renuse S."/>
            <person name="Holt D."/>
            <person name="Pandey A."/>
            <person name="Papenfuss A.T."/>
            <person name="Fischer K."/>
        </authorList>
    </citation>
    <scope>NUCLEOTIDE SEQUENCE [LARGE SCALE GENOMIC DNA]</scope>
</reference>
<organism evidence="2">
    <name type="scientific">Sarcoptes scabiei</name>
    <name type="common">Itch mite</name>
    <name type="synonym">Acarus scabiei</name>
    <dbReference type="NCBI Taxonomy" id="52283"/>
    <lineage>
        <taxon>Eukaryota</taxon>
        <taxon>Metazoa</taxon>
        <taxon>Ecdysozoa</taxon>
        <taxon>Arthropoda</taxon>
        <taxon>Chelicerata</taxon>
        <taxon>Arachnida</taxon>
        <taxon>Acari</taxon>
        <taxon>Acariformes</taxon>
        <taxon>Sarcoptiformes</taxon>
        <taxon>Astigmata</taxon>
        <taxon>Psoroptidia</taxon>
        <taxon>Sarcoptoidea</taxon>
        <taxon>Sarcoptidae</taxon>
        <taxon>Sarcoptinae</taxon>
        <taxon>Sarcoptes</taxon>
    </lineage>
</organism>
<evidence type="ECO:0000313" key="4">
    <source>
        <dbReference type="Proteomes" id="UP000070412"/>
    </source>
</evidence>
<dbReference type="EnsemblMetazoa" id="SSS_1286s_mrna">
    <property type="protein sequence ID" value="KAF7496338.1"/>
    <property type="gene ID" value="SSS_1286"/>
</dbReference>
<accession>A0A834RGY2</accession>
<keyword evidence="4" id="KW-1185">Reference proteome</keyword>
<dbReference type="EMBL" id="WVUK01000012">
    <property type="protein sequence ID" value="KAF7496338.1"/>
    <property type="molecule type" value="Genomic_DNA"/>
</dbReference>
<dbReference type="OrthoDB" id="6516497at2759"/>
<proteinExistence type="predicted"/>
<dbReference type="AlphaFoldDB" id="A0A834RGY2"/>